<dbReference type="Pfam" id="PF14608">
    <property type="entry name" value="zf-CCCH_2"/>
    <property type="match status" value="1"/>
</dbReference>
<feature type="zinc finger region" description="C3H1-type" evidence="5">
    <location>
        <begin position="1"/>
        <end position="26"/>
    </location>
</feature>
<feature type="zinc finger region" description="C3H1-type" evidence="5">
    <location>
        <begin position="38"/>
        <end position="64"/>
    </location>
</feature>
<dbReference type="PROSITE" id="PS50103">
    <property type="entry name" value="ZF_C3H1"/>
    <property type="match status" value="3"/>
</dbReference>
<evidence type="ECO:0000256" key="4">
    <source>
        <dbReference type="ARBA" id="ARBA00022833"/>
    </source>
</evidence>
<keyword evidence="1 5" id="KW-0479">Metal-binding</keyword>
<evidence type="ECO:0000259" key="6">
    <source>
        <dbReference type="PROSITE" id="PS50103"/>
    </source>
</evidence>
<dbReference type="EMBL" id="KB097143">
    <property type="protein sequence ID" value="ESN99357.1"/>
    <property type="molecule type" value="Genomic_DNA"/>
</dbReference>
<dbReference type="InterPro" id="IPR036855">
    <property type="entry name" value="Znf_CCCH_sf"/>
</dbReference>
<dbReference type="GeneID" id="20196605"/>
<evidence type="ECO:0000256" key="3">
    <source>
        <dbReference type="ARBA" id="ARBA00022771"/>
    </source>
</evidence>
<dbReference type="EMBL" id="AMQM01001214">
    <property type="status" value="NOT_ANNOTATED_CDS"/>
    <property type="molecule type" value="Genomic_DNA"/>
</dbReference>
<dbReference type="PANTHER" id="PTHR12675">
    <property type="entry name" value="MUSCLEBLIND-LIKE PROTEIN"/>
    <property type="match status" value="1"/>
</dbReference>
<keyword evidence="3 5" id="KW-0863">Zinc-finger</keyword>
<dbReference type="Gene3D" id="3.30.1370.210">
    <property type="match status" value="1"/>
</dbReference>
<dbReference type="RefSeq" id="XP_009023211.1">
    <property type="nucleotide sequence ID" value="XM_009024963.1"/>
</dbReference>
<dbReference type="KEGG" id="hro:HELRODRAFT_142412"/>
<accession>T1EJ55</accession>
<dbReference type="Pfam" id="PF00642">
    <property type="entry name" value="zf-CCCH"/>
    <property type="match status" value="2"/>
</dbReference>
<sequence length="112" mass="13217">ENKICRDFMRNACNRGNACRFRHPDNEETRLISDDSNPKEIIFCHDFQNNICKRNDCRFIHCTREDENTYKITGLLPKSLTSSLASEKKPPICLDFNKGFCKRGDRCKYRHI</sequence>
<dbReference type="Proteomes" id="UP000015101">
    <property type="component" value="Unassembled WGS sequence"/>
</dbReference>
<dbReference type="InParanoid" id="T1EJ55"/>
<keyword evidence="9" id="KW-1185">Reference proteome</keyword>
<reference evidence="8" key="3">
    <citation type="submission" date="2015-06" db="UniProtKB">
        <authorList>
            <consortium name="EnsemblMetazoa"/>
        </authorList>
    </citation>
    <scope>IDENTIFICATION</scope>
</reference>
<feature type="domain" description="C3H1-type" evidence="6">
    <location>
        <begin position="87"/>
        <end position="112"/>
    </location>
</feature>
<reference evidence="7 9" key="2">
    <citation type="journal article" date="2013" name="Nature">
        <title>Insights into bilaterian evolution from three spiralian genomes.</title>
        <authorList>
            <person name="Simakov O."/>
            <person name="Marletaz F."/>
            <person name="Cho S.J."/>
            <person name="Edsinger-Gonzales E."/>
            <person name="Havlak P."/>
            <person name="Hellsten U."/>
            <person name="Kuo D.H."/>
            <person name="Larsson T."/>
            <person name="Lv J."/>
            <person name="Arendt D."/>
            <person name="Savage R."/>
            <person name="Osoegawa K."/>
            <person name="de Jong P."/>
            <person name="Grimwood J."/>
            <person name="Chapman J.A."/>
            <person name="Shapiro H."/>
            <person name="Aerts A."/>
            <person name="Otillar R.P."/>
            <person name="Terry A.Y."/>
            <person name="Boore J.L."/>
            <person name="Grigoriev I.V."/>
            <person name="Lindberg D.R."/>
            <person name="Seaver E.C."/>
            <person name="Weisblat D.A."/>
            <person name="Putnam N.H."/>
            <person name="Rokhsar D.S."/>
        </authorList>
    </citation>
    <scope>NUCLEOTIDE SEQUENCE</scope>
</reference>
<evidence type="ECO:0000313" key="9">
    <source>
        <dbReference type="Proteomes" id="UP000015101"/>
    </source>
</evidence>
<dbReference type="EnsemblMetazoa" id="HelroT142412">
    <property type="protein sequence ID" value="HelroP142412"/>
    <property type="gene ID" value="HelroG142412"/>
</dbReference>
<dbReference type="InterPro" id="IPR000571">
    <property type="entry name" value="Znf_CCCH"/>
</dbReference>
<dbReference type="HOGENOM" id="CLU_2152019_0_0_1"/>
<dbReference type="Gene3D" id="4.10.1000.10">
    <property type="entry name" value="Zinc finger, CCCH-type"/>
    <property type="match status" value="1"/>
</dbReference>
<name>T1EJ55_HELRO</name>
<dbReference type="SMART" id="SM00356">
    <property type="entry name" value="ZnF_C3H1"/>
    <property type="match status" value="3"/>
</dbReference>
<proteinExistence type="predicted"/>
<evidence type="ECO:0000256" key="5">
    <source>
        <dbReference type="PROSITE-ProRule" id="PRU00723"/>
    </source>
</evidence>
<evidence type="ECO:0000256" key="2">
    <source>
        <dbReference type="ARBA" id="ARBA00022737"/>
    </source>
</evidence>
<dbReference type="PANTHER" id="PTHR12675:SF6">
    <property type="entry name" value="ZINC FINGER CCCH DOMAIN-CONTAINING PROTEIN 10"/>
    <property type="match status" value="1"/>
</dbReference>
<dbReference type="CTD" id="20196605"/>
<evidence type="ECO:0000313" key="7">
    <source>
        <dbReference type="EMBL" id="ESN99357.1"/>
    </source>
</evidence>
<evidence type="ECO:0000256" key="1">
    <source>
        <dbReference type="ARBA" id="ARBA00022723"/>
    </source>
</evidence>
<feature type="zinc finger region" description="C3H1-type" evidence="5">
    <location>
        <begin position="87"/>
        <end position="112"/>
    </location>
</feature>
<evidence type="ECO:0000313" key="8">
    <source>
        <dbReference type="EnsemblMetazoa" id="HelroP142412"/>
    </source>
</evidence>
<organism evidence="8 9">
    <name type="scientific">Helobdella robusta</name>
    <name type="common">Californian leech</name>
    <dbReference type="NCBI Taxonomy" id="6412"/>
    <lineage>
        <taxon>Eukaryota</taxon>
        <taxon>Metazoa</taxon>
        <taxon>Spiralia</taxon>
        <taxon>Lophotrochozoa</taxon>
        <taxon>Annelida</taxon>
        <taxon>Clitellata</taxon>
        <taxon>Hirudinea</taxon>
        <taxon>Rhynchobdellida</taxon>
        <taxon>Glossiphoniidae</taxon>
        <taxon>Helobdella</taxon>
    </lineage>
</organism>
<dbReference type="OrthoDB" id="250836at2759"/>
<keyword evidence="2" id="KW-0677">Repeat</keyword>
<dbReference type="OMA" id="CTREDEN"/>
<reference evidence="9" key="1">
    <citation type="submission" date="2012-12" db="EMBL/GenBank/DDBJ databases">
        <authorList>
            <person name="Hellsten U."/>
            <person name="Grimwood J."/>
            <person name="Chapman J.A."/>
            <person name="Shapiro H."/>
            <person name="Aerts A."/>
            <person name="Otillar R.P."/>
            <person name="Terry A.Y."/>
            <person name="Boore J.L."/>
            <person name="Simakov O."/>
            <person name="Marletaz F."/>
            <person name="Cho S.-J."/>
            <person name="Edsinger-Gonzales E."/>
            <person name="Havlak P."/>
            <person name="Kuo D.-H."/>
            <person name="Larsson T."/>
            <person name="Lv J."/>
            <person name="Arendt D."/>
            <person name="Savage R."/>
            <person name="Osoegawa K."/>
            <person name="de Jong P."/>
            <person name="Lindberg D.R."/>
            <person name="Seaver E.C."/>
            <person name="Weisblat D.A."/>
            <person name="Putnam N.H."/>
            <person name="Grigoriev I.V."/>
            <person name="Rokhsar D.S."/>
        </authorList>
    </citation>
    <scope>NUCLEOTIDE SEQUENCE</scope>
</reference>
<dbReference type="eggNOG" id="KOG2494">
    <property type="taxonomic scope" value="Eukaryota"/>
</dbReference>
<feature type="domain" description="C3H1-type" evidence="6">
    <location>
        <begin position="1"/>
        <end position="26"/>
    </location>
</feature>
<protein>
    <recommendedName>
        <fullName evidence="6">C3H1-type domain-containing protein</fullName>
    </recommendedName>
</protein>
<dbReference type="GO" id="GO:0008270">
    <property type="term" value="F:zinc ion binding"/>
    <property type="evidence" value="ECO:0007669"/>
    <property type="project" value="UniProtKB-KW"/>
</dbReference>
<dbReference type="AlphaFoldDB" id="T1EJ55"/>
<gene>
    <name evidence="8" type="primary">20196605</name>
    <name evidence="7" type="ORF">HELRODRAFT_142412</name>
</gene>
<keyword evidence="4 5" id="KW-0862">Zinc</keyword>
<feature type="domain" description="C3H1-type" evidence="6">
    <location>
        <begin position="38"/>
        <end position="64"/>
    </location>
</feature>
<dbReference type="SUPFAM" id="SSF90229">
    <property type="entry name" value="CCCH zinc finger"/>
    <property type="match status" value="2"/>
</dbReference>